<evidence type="ECO:0000256" key="10">
    <source>
        <dbReference type="ARBA" id="ARBA00023186"/>
    </source>
</evidence>
<feature type="domain" description="Membrane insertase YidC/Oxa/ALB C-terminal" evidence="19">
    <location>
        <begin position="38"/>
        <end position="262"/>
    </location>
</feature>
<dbReference type="RefSeq" id="WP_169324807.1">
    <property type="nucleotide sequence ID" value="NZ_JABCJJ010000012.1"/>
</dbReference>
<comment type="subcellular location">
    <subcellularLocation>
        <location evidence="1">Cell membrane</location>
        <topology evidence="1">Multi-pass membrane protein</topology>
    </subcellularLocation>
    <subcellularLocation>
        <location evidence="16">Membrane</location>
        <topology evidence="16">Multi-pass membrane protein</topology>
    </subcellularLocation>
</comment>
<feature type="compositionally biased region" description="Gly residues" evidence="17">
    <location>
        <begin position="328"/>
        <end position="352"/>
    </location>
</feature>
<evidence type="ECO:0000256" key="4">
    <source>
        <dbReference type="ARBA" id="ARBA00022448"/>
    </source>
</evidence>
<evidence type="ECO:0000256" key="2">
    <source>
        <dbReference type="ARBA" id="ARBA00010527"/>
    </source>
</evidence>
<dbReference type="GO" id="GO:0032977">
    <property type="term" value="F:membrane insertase activity"/>
    <property type="evidence" value="ECO:0007669"/>
    <property type="project" value="InterPro"/>
</dbReference>
<evidence type="ECO:0000313" key="20">
    <source>
        <dbReference type="EMBL" id="NMR20428.1"/>
    </source>
</evidence>
<evidence type="ECO:0000256" key="13">
    <source>
        <dbReference type="ARBA" id="ARBA00031538"/>
    </source>
</evidence>
<evidence type="ECO:0000256" key="9">
    <source>
        <dbReference type="ARBA" id="ARBA00023136"/>
    </source>
</evidence>
<accession>A0A7Y0LZS5</accession>
<dbReference type="GO" id="GO:0015031">
    <property type="term" value="P:protein transport"/>
    <property type="evidence" value="ECO:0007669"/>
    <property type="project" value="UniProtKB-KW"/>
</dbReference>
<dbReference type="AlphaFoldDB" id="A0A7Y0LZS5"/>
<feature type="region of interest" description="Disordered" evidence="17">
    <location>
        <begin position="270"/>
        <end position="457"/>
    </location>
</feature>
<keyword evidence="5" id="KW-1003">Cell membrane</keyword>
<keyword evidence="8 18" id="KW-1133">Transmembrane helix</keyword>
<feature type="compositionally biased region" description="Basic and acidic residues" evidence="17">
    <location>
        <begin position="378"/>
        <end position="390"/>
    </location>
</feature>
<dbReference type="Pfam" id="PF02096">
    <property type="entry name" value="60KD_IMP"/>
    <property type="match status" value="1"/>
</dbReference>
<evidence type="ECO:0000256" key="17">
    <source>
        <dbReference type="SAM" id="MobiDB-lite"/>
    </source>
</evidence>
<feature type="compositionally biased region" description="Low complexity" evidence="17">
    <location>
        <begin position="407"/>
        <end position="442"/>
    </location>
</feature>
<evidence type="ECO:0000256" key="14">
    <source>
        <dbReference type="ARBA" id="ARBA00033245"/>
    </source>
</evidence>
<evidence type="ECO:0000256" key="12">
    <source>
        <dbReference type="ARBA" id="ARBA00026028"/>
    </source>
</evidence>
<keyword evidence="9 18" id="KW-0472">Membrane</keyword>
<sequence>MDFFKILAPIEWVVAWIMYLAHSALTALGLDPASGAAWGLSIVGLVIVIRILLIPLFFKQIRASRGMQLLAPEMQAIQKKYKGKTDPASREAMSRETMELYRRHGTNPFASCLPILAQSPIFFALFRVLNSLDEIGAGTQPAIGPIGREVAAQAERSTILGAPLSSTFMQAAAEGGAAGSTRIVTVLLIIAMSATTFLTQRQLTMKNMPPAALQGPMAQQQKVLLYVLPLIFAFSGVNFPIGVLLYWTTTNIWSMGQQFYTIRRMPAPGSEAERIMKERKERKARARGENPDAGTGSLVIEAPQPKGQRQQPVRKQRAKTKPPQAGGAQPGGAQSGGPQGGGTSSGGTGAGHPGAAEGTSGSVGGGASGASSAAGGRGKRDAGGGSKRDAGSGSKRRPAPRSDPGESTTTPSAGAAPGAAGPGSDAAGAPGAGTPAPSATDADQAKPSTTSTRKPRK</sequence>
<evidence type="ECO:0000256" key="18">
    <source>
        <dbReference type="SAM" id="Phobius"/>
    </source>
</evidence>
<evidence type="ECO:0000313" key="21">
    <source>
        <dbReference type="Proteomes" id="UP000562124"/>
    </source>
</evidence>
<keyword evidence="21" id="KW-1185">Reference proteome</keyword>
<evidence type="ECO:0000256" key="11">
    <source>
        <dbReference type="ARBA" id="ARBA00025034"/>
    </source>
</evidence>
<dbReference type="EMBL" id="JABCJJ010000012">
    <property type="protein sequence ID" value="NMR20428.1"/>
    <property type="molecule type" value="Genomic_DNA"/>
</dbReference>
<dbReference type="PANTHER" id="PTHR12428:SF65">
    <property type="entry name" value="CYTOCHROME C OXIDASE ASSEMBLY PROTEIN COX18, MITOCHONDRIAL"/>
    <property type="match status" value="1"/>
</dbReference>
<dbReference type="PANTHER" id="PTHR12428">
    <property type="entry name" value="OXA1"/>
    <property type="match status" value="1"/>
</dbReference>
<name>A0A7Y0LZS5_CELFI</name>
<feature type="transmembrane region" description="Helical" evidence="18">
    <location>
        <begin position="223"/>
        <end position="247"/>
    </location>
</feature>
<organism evidence="20 21">
    <name type="scientific">Cellulomonas fimi</name>
    <dbReference type="NCBI Taxonomy" id="1708"/>
    <lineage>
        <taxon>Bacteria</taxon>
        <taxon>Bacillati</taxon>
        <taxon>Actinomycetota</taxon>
        <taxon>Actinomycetes</taxon>
        <taxon>Micrococcales</taxon>
        <taxon>Cellulomonadaceae</taxon>
        <taxon>Cellulomonas</taxon>
    </lineage>
</organism>
<dbReference type="InterPro" id="IPR028055">
    <property type="entry name" value="YidC/Oxa/ALB_C"/>
</dbReference>
<keyword evidence="7" id="KW-0653">Protein transport</keyword>
<dbReference type="CDD" id="cd20070">
    <property type="entry name" value="5TM_YidC_Alb3"/>
    <property type="match status" value="1"/>
</dbReference>
<feature type="transmembrane region" description="Helical" evidence="18">
    <location>
        <begin position="12"/>
        <end position="30"/>
    </location>
</feature>
<proteinExistence type="inferred from homology"/>
<dbReference type="NCBIfam" id="NF002350">
    <property type="entry name" value="PRK01315.1"/>
    <property type="match status" value="1"/>
</dbReference>
<dbReference type="GO" id="GO:0051205">
    <property type="term" value="P:protein insertion into membrane"/>
    <property type="evidence" value="ECO:0007669"/>
    <property type="project" value="TreeGrafter"/>
</dbReference>
<evidence type="ECO:0000256" key="7">
    <source>
        <dbReference type="ARBA" id="ARBA00022927"/>
    </source>
</evidence>
<dbReference type="NCBIfam" id="TIGR03592">
    <property type="entry name" value="yidC_oxa1_cterm"/>
    <property type="match status" value="1"/>
</dbReference>
<feature type="transmembrane region" description="Helical" evidence="18">
    <location>
        <begin position="183"/>
        <end position="203"/>
    </location>
</feature>
<evidence type="ECO:0000256" key="6">
    <source>
        <dbReference type="ARBA" id="ARBA00022692"/>
    </source>
</evidence>
<dbReference type="Proteomes" id="UP000562124">
    <property type="component" value="Unassembled WGS sequence"/>
</dbReference>
<keyword evidence="6 16" id="KW-0812">Transmembrane</keyword>
<feature type="transmembrane region" description="Helical" evidence="18">
    <location>
        <begin position="36"/>
        <end position="58"/>
    </location>
</feature>
<evidence type="ECO:0000256" key="3">
    <source>
        <dbReference type="ARBA" id="ARBA00015325"/>
    </source>
</evidence>
<protein>
    <recommendedName>
        <fullName evidence="3">Membrane protein insertase YidC</fullName>
    </recommendedName>
    <alternativeName>
        <fullName evidence="15">Foldase YidC</fullName>
    </alternativeName>
    <alternativeName>
        <fullName evidence="14">Membrane integrase YidC</fullName>
    </alternativeName>
    <alternativeName>
        <fullName evidence="13">Membrane protein YidC</fullName>
    </alternativeName>
</protein>
<comment type="function">
    <text evidence="11">Required for the insertion and/or proper folding and/or complex formation of integral membrane proteins into the membrane. Involved in integration of membrane proteins that insert both dependently and independently of the Sec translocase complex, as well as at least some lipoproteins. Aids folding of multispanning membrane proteins.</text>
</comment>
<feature type="compositionally biased region" description="Basic and acidic residues" evidence="17">
    <location>
        <begin position="271"/>
        <end position="290"/>
    </location>
</feature>
<dbReference type="GO" id="GO:0005886">
    <property type="term" value="C:plasma membrane"/>
    <property type="evidence" value="ECO:0007669"/>
    <property type="project" value="UniProtKB-SubCell"/>
</dbReference>
<reference evidence="20 21" key="1">
    <citation type="submission" date="2020-04" db="EMBL/GenBank/DDBJ databases">
        <title>Sequencing and Assembly of C. fimi.</title>
        <authorList>
            <person name="Ramsey A.R."/>
        </authorList>
    </citation>
    <scope>NUCLEOTIDE SEQUENCE [LARGE SCALE GENOMIC DNA]</scope>
    <source>
        <strain evidence="20 21">SB</strain>
    </source>
</reference>
<evidence type="ECO:0000256" key="8">
    <source>
        <dbReference type="ARBA" id="ARBA00022989"/>
    </source>
</evidence>
<evidence type="ECO:0000256" key="16">
    <source>
        <dbReference type="RuleBase" id="RU003945"/>
    </source>
</evidence>
<gene>
    <name evidence="20" type="primary">yidC</name>
    <name evidence="20" type="ORF">HIR71_09395</name>
</gene>
<comment type="similarity">
    <text evidence="2">Belongs to the OXA1/ALB3/YidC family. Type 1 subfamily.</text>
</comment>
<dbReference type="InterPro" id="IPR047196">
    <property type="entry name" value="YidC_ALB_C"/>
</dbReference>
<comment type="subunit">
    <text evidence="12">Interacts with the Sec translocase complex via SecD. Specifically interacts with transmembrane segments of nascent integral membrane proteins during membrane integration.</text>
</comment>
<keyword evidence="4" id="KW-0813">Transport</keyword>
<evidence type="ECO:0000259" key="19">
    <source>
        <dbReference type="Pfam" id="PF02096"/>
    </source>
</evidence>
<evidence type="ECO:0000256" key="1">
    <source>
        <dbReference type="ARBA" id="ARBA00004651"/>
    </source>
</evidence>
<dbReference type="InterPro" id="IPR001708">
    <property type="entry name" value="YidC/ALB3/OXA1/COX18"/>
</dbReference>
<keyword evidence="10" id="KW-0143">Chaperone</keyword>
<comment type="caution">
    <text evidence="20">The sequence shown here is derived from an EMBL/GenBank/DDBJ whole genome shotgun (WGS) entry which is preliminary data.</text>
</comment>
<evidence type="ECO:0000256" key="15">
    <source>
        <dbReference type="ARBA" id="ARBA00033342"/>
    </source>
</evidence>
<feature type="compositionally biased region" description="Polar residues" evidence="17">
    <location>
        <begin position="446"/>
        <end position="457"/>
    </location>
</feature>
<evidence type="ECO:0000256" key="5">
    <source>
        <dbReference type="ARBA" id="ARBA00022475"/>
    </source>
</evidence>